<dbReference type="AlphaFoldDB" id="A0A284RHR2"/>
<organism evidence="1 2">
    <name type="scientific">Armillaria ostoyae</name>
    <name type="common">Armillaria root rot fungus</name>
    <dbReference type="NCBI Taxonomy" id="47428"/>
    <lineage>
        <taxon>Eukaryota</taxon>
        <taxon>Fungi</taxon>
        <taxon>Dikarya</taxon>
        <taxon>Basidiomycota</taxon>
        <taxon>Agaricomycotina</taxon>
        <taxon>Agaricomycetes</taxon>
        <taxon>Agaricomycetidae</taxon>
        <taxon>Agaricales</taxon>
        <taxon>Marasmiineae</taxon>
        <taxon>Physalacriaceae</taxon>
        <taxon>Armillaria</taxon>
    </lineage>
</organism>
<dbReference type="Proteomes" id="UP000219338">
    <property type="component" value="Unassembled WGS sequence"/>
</dbReference>
<proteinExistence type="predicted"/>
<name>A0A284RHR2_ARMOS</name>
<gene>
    <name evidence="1" type="ORF">ARMOST_11649</name>
</gene>
<evidence type="ECO:0000313" key="2">
    <source>
        <dbReference type="Proteomes" id="UP000219338"/>
    </source>
</evidence>
<sequence length="89" mass="9799">MPAVLFSGTADVTGELENISGKVLISFKAAVGPSAECLRQVTLRLRAKYCAHQMSNSPTFLRPTLRSRPSYPLVWYTLDFSPNPEVLVS</sequence>
<evidence type="ECO:0000313" key="1">
    <source>
        <dbReference type="EMBL" id="SJL08286.1"/>
    </source>
</evidence>
<protein>
    <submittedName>
        <fullName evidence="1">Uncharacterized protein</fullName>
    </submittedName>
</protein>
<accession>A0A284RHR2</accession>
<reference evidence="2" key="1">
    <citation type="journal article" date="2017" name="Nat. Ecol. Evol.">
        <title>Genome expansion and lineage-specific genetic innovations in the forest pathogenic fungi Armillaria.</title>
        <authorList>
            <person name="Sipos G."/>
            <person name="Prasanna A.N."/>
            <person name="Walter M.C."/>
            <person name="O'Connor E."/>
            <person name="Balint B."/>
            <person name="Krizsan K."/>
            <person name="Kiss B."/>
            <person name="Hess J."/>
            <person name="Varga T."/>
            <person name="Slot J."/>
            <person name="Riley R."/>
            <person name="Boka B."/>
            <person name="Rigling D."/>
            <person name="Barry K."/>
            <person name="Lee J."/>
            <person name="Mihaltcheva S."/>
            <person name="LaButti K."/>
            <person name="Lipzen A."/>
            <person name="Waldron R."/>
            <person name="Moloney N.M."/>
            <person name="Sperisen C."/>
            <person name="Kredics L."/>
            <person name="Vagvoelgyi C."/>
            <person name="Patrignani A."/>
            <person name="Fitzpatrick D."/>
            <person name="Nagy I."/>
            <person name="Doyle S."/>
            <person name="Anderson J.B."/>
            <person name="Grigoriev I.V."/>
            <person name="Gueldener U."/>
            <person name="Muensterkoetter M."/>
            <person name="Nagy L.G."/>
        </authorList>
    </citation>
    <scope>NUCLEOTIDE SEQUENCE [LARGE SCALE GENOMIC DNA]</scope>
    <source>
        <strain evidence="2">C18/9</strain>
    </source>
</reference>
<keyword evidence="2" id="KW-1185">Reference proteome</keyword>
<dbReference type="EMBL" id="FUEG01000009">
    <property type="protein sequence ID" value="SJL08286.1"/>
    <property type="molecule type" value="Genomic_DNA"/>
</dbReference>